<feature type="compositionally biased region" description="Low complexity" evidence="1">
    <location>
        <begin position="485"/>
        <end position="496"/>
    </location>
</feature>
<evidence type="ECO:0000313" key="4">
    <source>
        <dbReference type="Proteomes" id="UP001292094"/>
    </source>
</evidence>
<feature type="compositionally biased region" description="Polar residues" evidence="1">
    <location>
        <begin position="2911"/>
        <end position="2947"/>
    </location>
</feature>
<dbReference type="GO" id="GO:0034472">
    <property type="term" value="P:snRNA 3'-end processing"/>
    <property type="evidence" value="ECO:0007669"/>
    <property type="project" value="TreeGrafter"/>
</dbReference>
<dbReference type="InterPro" id="IPR051113">
    <property type="entry name" value="Integrator_subunit6"/>
</dbReference>
<evidence type="ECO:0000313" key="3">
    <source>
        <dbReference type="EMBL" id="KAK4326896.1"/>
    </source>
</evidence>
<feature type="compositionally biased region" description="Low complexity" evidence="1">
    <location>
        <begin position="246"/>
        <end position="260"/>
    </location>
</feature>
<comment type="caution">
    <text evidence="3">The sequence shown here is derived from an EMBL/GenBank/DDBJ whole genome shotgun (WGS) entry which is preliminary data.</text>
</comment>
<protein>
    <submittedName>
        <fullName evidence="3">Uncharacterized protein</fullName>
    </submittedName>
</protein>
<feature type="compositionally biased region" description="Polar residues" evidence="1">
    <location>
        <begin position="1659"/>
        <end position="1695"/>
    </location>
</feature>
<sequence>MNNFSSEPQDLEKKLYDDIEKGITNILDRTCLILTEHPTWIPKLHRPREGYWDESAQPISYSDIPGHVVPRNLPYYISLHINDLYIGQDTTSISTDSIGTGIKNNETTMEQDRNDNKKLENCNGTSKQQEHQQKSQTISETSEECDGNVTSNRTKSTIIQQIYGPKGTNIQRTPSNAKEIHITSTNTNGHEQHMASSETRGNPRTTKRMGRSRSPSNGNRQGPRRTRRTPSETSENTRRSDDDSQSTRSSTRSTSSSKSSLRLVFSDVSEGVRRVRRGPCLFPLDGDLDLPIRLVVRGFPRVSLLAICCSCPFVFVDVMCISFALLGDTTSISTDSIGTGIKNNETTMEQDRNDNKKLENCNGTSKQQEHQQKSQTISETSEECDGNVTSNRTKSTIIQQIYGPKGTNIQRTPSNAKEIHITSTNTNGHEQHMASSETRGNPRTTKRMGRSRSPSNGNRQGPRRTRRTPSETSENTRRSDDDSQSTRSSTRSTSSSKSSLRLVFSDVSEGVRRVRRGPCLFPLDGDLDLPIRLVVRGFPRVSLLAICCSCPFVFVDVMCISFALLGLYDDIEKGITNILDRTCLILTEHPTWIPKLHRPREGYWDESAQPISYSDIPGHVDPRNLPYYIFLHINDLYIGQDTTSISTDSIGTGIKNNETTMEQDRNDNKKLENCNGTSKQQEHQQKSQTISETSEECDGNVTSNRTKSTIIQQIYGPKGTNIQRTPSNAKEIHITSTNTNGHEQHMASSETRGNPRTTKRMGRSRSPSNGNRHGPRRTRRTPSETSENTRRSDDLLLLVDLVLLLVDCESSSLRLVFSDVSEGVRRVRRGPCLFPLDGDLDLPIRLVVRGFPRVSLLAICCSCPFVFVDVMCISFALLGLYDDIEKGITNIHDRTCLILTEHPTWIPKLHRPREGYWDESAQPISYSDIPGHVDPRNLPYYISLHINDLYIGQDTTSISTDSIGTGIKNNETTMEQDRNDNKKLENCNGTSKQQEHQQKSQTISETSEECDGNVTSNRTKSTIIQQIYGPKGTNIQRTPSNAKEIHITSTNTNGHEQHMASSETRGNPGTTKRMGRSKSPSNGNRHGPRRTRRTPSETSENTRRSDDLLLLVDLVLLLVDCESSSLRLVFSDVSEGVRRVRRGLCLFPLDGDLDLPIRLVVRGFPRVSLLAICCSCPFVFVDVMCISFALLGLYDDIEKGITNILDRTCLILTEHPTWIPKLHRPREGYWDESAQPISYSDIPGHVDPRNLPYYISLHINDLYIGQDTTSISTDSIGTGIKNNETTMEQDRNDNKKLENCNGTSKQQEHQQKSQTISETSEECDGNVTSNRTKSTIIQQIYGPKGTNIQRTPSNAKEIPITSTNTNGHEQHMASSETRGNPRTTKRMGRSRSPSNGNRHGPRRTRRTPSETTENTRRSDDLLLLVDLVLLLVDCESSSLRLVFSDVSEGVRRVRRGPCLFPLYGDLDLPIRLVVRGFPRVSLLAICCSCPFVFVDVMCISFALLGLYDDIEKGITNILDRTCLILTEHPTWIPKLHRPREGYWDESAQPISYSDIPGHVDPRNLPYYISLHINDLYIGQDTTSISTDSIGTGIKNNETTMEQDRNDNKKLENCNGTSKQQEHQQKSQTISETSEECDGNVTSNRTKSTIIQQIYGPKGTNIQRTPSNAKEIHITSTNTNGHEQHMASSKTRGNPRTTKRMGRSRSPSNGNRHGPRRTRRTPSETSENTRRSDDLLLLVDLVLLLVDCESSSLRLVFSDVSEGVRRVRRGPCLFPLDGDLDLPIRLVVRGFPRVSLLAICCSCPFVFVDVMCISFALLGLYDDIEKGITNILDRTCLILTEHPTWIPKLHRPREGYWDESAQPISYSDIPGHVDPRNLPYYISLHINDLYIGQDTTSISTDSIGTGIKNNETTMEQDRNDNKKLENCNGTSKQQEHQQKSQTISETSEECDGNVTSNRTKSTIIQQIYGPKGTNIQRTPSNAKEIHITSTNTNGHEQHMASSETRGNPRTTKRMGRSRSPSNGNRHGPRRTRRTPSETSENTRRSDDDSQSTRSSTRSTSSSKSSLCLVFSDVSEGVRRVRRGPCLFPLDGDLDLPIRLVVRGFPRVSLLAICCSCPFVFVDVMCISFALLGLYDDIEKGITNILDRTCLILTEHTTWIPKLHRPREGYWDESAQPISYSDIPGHVDPRNLPYYISLHINDLYIGQDTTSISTDSIGTGIKNNEITMEQDRNDNKKLENCNGTSKQQEHQQKSQTISETSEECDGNVTSNRTKSTIIQQIYGPKGTNIQRTPSNANEIHITSTNTNGHEQHMASSETRGNPRTTKRMGRSRSPSNGNRHGPRRTRRTPSETSENTRRSDDDSQSTRSSTRSTSSSKSSLRLVFSDVSEGVRRVRRGPCLFPLDGDLDLPIRLVVRGFPRVSLLAICCSCPFVFVDVMCISFALLGLYDDIKKGITNILDRTCLILTEHPTWIPKLHRPREGYWDESAQPISYSDIPGHVDPRNLPYYIYLHINDLYIGQDTTSISTDSIGTGIKNNETTMEQDRNDNKKLENCNGTSKQQEHQQKSQTISETSEECDGNVTSNRTKSTIIQQIYGPKGTNIQRTPSNAKEIHITSTNTNGHEQHMASSETRGNPRTTKRMGRSRSLSNGNRHGPRRTRRTPSETSENTRRSDDLLLLVDLVLLLVDCESSSLRLVFSDVSEGVHRVRRGPCLFPLDGDLDLPIRLVVRGFPRVSLLAICCSCPFVFVDVMCISFALLGLYDDIEKGITNILDRTCLILTEHPTWIPKLHRPREGYWDESAQPISYSDIPGHVDPRNLPYYISLHINDLYIGQDTTSISTDSIGTGIKNNETTMEQDRNDNKKLENCNGTSKQQEHQQKSQTISETSEECDGNVTSNRTKSTIIQQIYGPKGTNIQRTPSNAKEIHITSTNTNGHEQHMASSETRGNPRTTKRMGRSRSPSNGNRHGPRRTRRTPSETSENTRRSDDLLLLVDLVLLLVDCESSSLRLVFSDVSEGVRHVRRGPCLFPLDGDLDLPIRLIVRGFPRVSLLAICCSCPFVFVDVMCISFALLGLYDDIEKGITNILDRTCLILTEHPTWIPKLHRPREGYWDESAQPISYSDIPGHVDPRNLPYYISLHINDLYIGQDTTSISTDSIGTGIKNNETTMEQDRNDNKKLENCNGTSKQQEHQQKSQTISETSEECDGNVTSNRTKSTIIQQIYGPKGTNIQRTPSNAKEIHITSTNTNGHEQHMASSETRGNPRTTKRMGRSRSPSNGNRHGPRRTRRTPSETSENTRRSDDLLLLVDLVLLLVDCESSSLRLVLQDVSEGVRRVRRGPCLFPLDGDLDLPIRLVVRGFPRVSLLAICCSCPFVFVDVMCISFALLGVR</sequence>
<feature type="compositionally biased region" description="Basic and acidic residues" evidence="1">
    <location>
        <begin position="349"/>
        <end position="359"/>
    </location>
</feature>
<feature type="region of interest" description="Disordered" evidence="1">
    <location>
        <begin position="1587"/>
        <end position="1728"/>
    </location>
</feature>
<feature type="compositionally biased region" description="Polar residues" evidence="1">
    <location>
        <begin position="2265"/>
        <end position="2277"/>
    </location>
</feature>
<feature type="compositionally biased region" description="Polar residues" evidence="1">
    <location>
        <begin position="407"/>
        <end position="443"/>
    </location>
</feature>
<keyword evidence="4" id="KW-1185">Reference proteome</keyword>
<dbReference type="Proteomes" id="UP001292094">
    <property type="component" value="Unassembled WGS sequence"/>
</dbReference>
<feature type="compositionally biased region" description="Polar residues" evidence="1">
    <location>
        <begin position="1033"/>
        <end position="1070"/>
    </location>
</feature>
<feature type="compositionally biased region" description="Polar residues" evidence="1">
    <location>
        <begin position="148"/>
        <end position="160"/>
    </location>
</feature>
<feature type="compositionally biased region" description="Polar residues" evidence="1">
    <location>
        <begin position="168"/>
        <end position="204"/>
    </location>
</feature>
<evidence type="ECO:0000256" key="2">
    <source>
        <dbReference type="SAM" id="Phobius"/>
    </source>
</evidence>
<feature type="region of interest" description="Disordered" evidence="1">
    <location>
        <begin position="1273"/>
        <end position="1415"/>
    </location>
</feature>
<feature type="compositionally biased region" description="Basic and acidic residues" evidence="1">
    <location>
        <begin position="975"/>
        <end position="985"/>
    </location>
</feature>
<feature type="compositionally biased region" description="Basic and acidic residues" evidence="1">
    <location>
        <begin position="2227"/>
        <end position="2237"/>
    </location>
</feature>
<organism evidence="3 4">
    <name type="scientific">Petrolisthes manimaculis</name>
    <dbReference type="NCBI Taxonomy" id="1843537"/>
    <lineage>
        <taxon>Eukaryota</taxon>
        <taxon>Metazoa</taxon>
        <taxon>Ecdysozoa</taxon>
        <taxon>Arthropoda</taxon>
        <taxon>Crustacea</taxon>
        <taxon>Multicrustacea</taxon>
        <taxon>Malacostraca</taxon>
        <taxon>Eumalacostraca</taxon>
        <taxon>Eucarida</taxon>
        <taxon>Decapoda</taxon>
        <taxon>Pleocyemata</taxon>
        <taxon>Anomura</taxon>
        <taxon>Galatheoidea</taxon>
        <taxon>Porcellanidae</taxon>
        <taxon>Petrolisthes</taxon>
    </lineage>
</organism>
<keyword evidence="2" id="KW-1133">Transmembrane helix</keyword>
<feature type="region of interest" description="Disordered" evidence="1">
    <location>
        <begin position="649"/>
        <end position="789"/>
    </location>
</feature>
<feature type="region of interest" description="Disordered" evidence="1">
    <location>
        <begin position="1899"/>
        <end position="2059"/>
    </location>
</feature>
<feature type="region of interest" description="Disordered" evidence="1">
    <location>
        <begin position="2530"/>
        <end position="2582"/>
    </location>
</feature>
<feature type="compositionally biased region" description="Polar residues" evidence="1">
    <location>
        <begin position="387"/>
        <end position="399"/>
    </location>
</feature>
<feature type="compositionally biased region" description="Basic and acidic residues" evidence="1">
    <location>
        <begin position="3166"/>
        <end position="3176"/>
    </location>
</feature>
<feature type="compositionally biased region" description="Polar residues" evidence="1">
    <location>
        <begin position="1972"/>
        <end position="2008"/>
    </location>
</feature>
<name>A0AAE1QHK8_9EUCA</name>
<feature type="compositionally biased region" description="Polar residues" evidence="1">
    <location>
        <begin position="720"/>
        <end position="756"/>
    </location>
</feature>
<feature type="compositionally biased region" description="Polar residues" evidence="1">
    <location>
        <begin position="2615"/>
        <end position="2634"/>
    </location>
</feature>
<feature type="compositionally biased region" description="Basic and acidic residues" evidence="1">
    <location>
        <begin position="1914"/>
        <end position="1924"/>
    </location>
</feature>
<feature type="compositionally biased region" description="Polar residues" evidence="1">
    <location>
        <begin position="1013"/>
        <end position="1025"/>
    </location>
</feature>
<feature type="compositionally biased region" description="Polar residues" evidence="1">
    <location>
        <begin position="2891"/>
        <end position="2903"/>
    </location>
</feature>
<feature type="compositionally biased region" description="Basic and acidic residues" evidence="1">
    <location>
        <begin position="2853"/>
        <end position="2863"/>
    </location>
</feature>
<feature type="region of interest" description="Disordered" evidence="1">
    <location>
        <begin position="2839"/>
        <end position="2980"/>
    </location>
</feature>
<feature type="region of interest" description="Disordered" evidence="1">
    <location>
        <begin position="335"/>
        <end position="496"/>
    </location>
</feature>
<dbReference type="PANTHER" id="PTHR12957:SF2">
    <property type="entry name" value="INTEGRATOR COMPLEX SUBUNIT 6"/>
    <property type="match status" value="1"/>
</dbReference>
<feature type="region of interest" description="Disordered" evidence="1">
    <location>
        <begin position="2227"/>
        <end position="2374"/>
    </location>
</feature>
<feature type="compositionally biased region" description="Basic and acidic residues" evidence="1">
    <location>
        <begin position="662"/>
        <end position="672"/>
    </location>
</feature>
<feature type="compositionally biased region" description="Polar residues" evidence="1">
    <location>
        <begin position="1639"/>
        <end position="1651"/>
    </location>
</feature>
<feature type="region of interest" description="Disordered" evidence="1">
    <location>
        <begin position="103"/>
        <end position="263"/>
    </location>
</feature>
<dbReference type="PANTHER" id="PTHR12957">
    <property type="entry name" value="DEAD/H BOX POLYPEPTIDE 26/DICE1-RELATED"/>
    <property type="match status" value="1"/>
</dbReference>
<feature type="compositionally biased region" description="Polar residues" evidence="1">
    <location>
        <begin position="2285"/>
        <end position="2321"/>
    </location>
</feature>
<feature type="compositionally biased region" description="Basic and acidic residues" evidence="1">
    <location>
        <begin position="1601"/>
        <end position="1611"/>
    </location>
</feature>
<feature type="compositionally biased region" description="Polar residues" evidence="1">
    <location>
        <begin position="1346"/>
        <end position="1382"/>
    </location>
</feature>
<keyword evidence="2" id="KW-0472">Membrane</keyword>
<feature type="compositionally biased region" description="Basic and acidic residues" evidence="1">
    <location>
        <begin position="110"/>
        <end position="120"/>
    </location>
</feature>
<evidence type="ECO:0000256" key="1">
    <source>
        <dbReference type="SAM" id="MobiDB-lite"/>
    </source>
</evidence>
<feature type="compositionally biased region" description="Polar residues" evidence="1">
    <location>
        <begin position="1326"/>
        <end position="1338"/>
    </location>
</feature>
<feature type="compositionally biased region" description="Low complexity" evidence="1">
    <location>
        <begin position="2050"/>
        <end position="2059"/>
    </location>
</feature>
<feature type="region of interest" description="Disordered" evidence="1">
    <location>
        <begin position="3151"/>
        <end position="3293"/>
    </location>
</feature>
<feature type="compositionally biased region" description="Polar residues" evidence="1">
    <location>
        <begin position="3224"/>
        <end position="3260"/>
    </location>
</feature>
<feature type="compositionally biased region" description="Basic and acidic residues" evidence="1">
    <location>
        <begin position="1288"/>
        <end position="1298"/>
    </location>
</feature>
<proteinExistence type="predicted"/>
<feature type="region of interest" description="Disordered" evidence="1">
    <location>
        <begin position="960"/>
        <end position="1102"/>
    </location>
</feature>
<reference evidence="3" key="1">
    <citation type="submission" date="2023-11" db="EMBL/GenBank/DDBJ databases">
        <title>Genome assemblies of two species of porcelain crab, Petrolisthes cinctipes and Petrolisthes manimaculis (Anomura: Porcellanidae).</title>
        <authorList>
            <person name="Angst P."/>
        </authorList>
    </citation>
    <scope>NUCLEOTIDE SEQUENCE</scope>
    <source>
        <strain evidence="3">PB745_02</strain>
        <tissue evidence="3">Gill</tissue>
    </source>
</reference>
<feature type="compositionally biased region" description="Polar residues" evidence="1">
    <location>
        <begin position="3204"/>
        <end position="3216"/>
    </location>
</feature>
<feature type="compositionally biased region" description="Low complexity" evidence="1">
    <location>
        <begin position="2363"/>
        <end position="2374"/>
    </location>
</feature>
<dbReference type="GO" id="GO:0032039">
    <property type="term" value="C:integrator complex"/>
    <property type="evidence" value="ECO:0007669"/>
    <property type="project" value="TreeGrafter"/>
</dbReference>
<feature type="compositionally biased region" description="Polar residues" evidence="1">
    <location>
        <begin position="700"/>
        <end position="712"/>
    </location>
</feature>
<feature type="region of interest" description="Disordered" evidence="1">
    <location>
        <begin position="2615"/>
        <end position="2667"/>
    </location>
</feature>
<feature type="transmembrane region" description="Helical" evidence="2">
    <location>
        <begin position="3358"/>
        <end position="3382"/>
    </location>
</feature>
<feature type="compositionally biased region" description="Basic and acidic residues" evidence="1">
    <location>
        <begin position="2540"/>
        <end position="2550"/>
    </location>
</feature>
<gene>
    <name evidence="3" type="ORF">Pmani_002598</name>
</gene>
<accession>A0AAE1QHK8</accession>
<feature type="compositionally biased region" description="Polar residues" evidence="1">
    <location>
        <begin position="1952"/>
        <end position="1964"/>
    </location>
</feature>
<dbReference type="EMBL" id="JAWZYT010000185">
    <property type="protein sequence ID" value="KAK4326896.1"/>
    <property type="molecule type" value="Genomic_DNA"/>
</dbReference>
<keyword evidence="2" id="KW-0812">Transmembrane</keyword>